<proteinExistence type="predicted"/>
<dbReference type="EC" id="3.4.-.-" evidence="3"/>
<dbReference type="EMBL" id="JBHSVR010000001">
    <property type="protein sequence ID" value="MFC6631794.1"/>
    <property type="molecule type" value="Genomic_DNA"/>
</dbReference>
<comment type="caution">
    <text evidence="3">The sequence shown here is derived from an EMBL/GenBank/DDBJ whole genome shotgun (WGS) entry which is preliminary data.</text>
</comment>
<dbReference type="PANTHER" id="PTHR35797">
    <property type="entry name" value="PROTEASE-RELATED"/>
    <property type="match status" value="1"/>
</dbReference>
<dbReference type="Proteomes" id="UP001596425">
    <property type="component" value="Unassembled WGS sequence"/>
</dbReference>
<dbReference type="InterPro" id="IPR003675">
    <property type="entry name" value="Rce1/LyrA-like_dom"/>
</dbReference>
<protein>
    <submittedName>
        <fullName evidence="3">CPBP family intramembrane glutamic endopeptidase</fullName>
        <ecNumber evidence="3">3.4.-.-</ecNumber>
    </submittedName>
</protein>
<keyword evidence="1" id="KW-0472">Membrane</keyword>
<evidence type="ECO:0000259" key="2">
    <source>
        <dbReference type="Pfam" id="PF02517"/>
    </source>
</evidence>
<keyword evidence="4" id="KW-1185">Reference proteome</keyword>
<name>A0ABW1YKH5_9GAMM</name>
<feature type="transmembrane region" description="Helical" evidence="1">
    <location>
        <begin position="23"/>
        <end position="45"/>
    </location>
</feature>
<gene>
    <name evidence="3" type="ORF">ACFQBM_00800</name>
</gene>
<accession>A0ABW1YKH5</accession>
<sequence>MAELIIASTGEEFAWRGFLQGQLIRQLGVLPGIFLIAAIWWAWHLPGLLFGYNFPDYPYFGAFVLFPLQMIGASLFLGWLTIKSGSFWPAALAHGAVNSVQQGLIDNLQLDVSQLYADLLRTGLILVVGVVCWLLLQSRQNQDRTSPYRE</sequence>
<keyword evidence="1" id="KW-1133">Transmembrane helix</keyword>
<evidence type="ECO:0000313" key="3">
    <source>
        <dbReference type="EMBL" id="MFC6631794.1"/>
    </source>
</evidence>
<reference evidence="4" key="1">
    <citation type="journal article" date="2019" name="Int. J. Syst. Evol. Microbiol.">
        <title>The Global Catalogue of Microorganisms (GCM) 10K type strain sequencing project: providing services to taxonomists for standard genome sequencing and annotation.</title>
        <authorList>
            <consortium name="The Broad Institute Genomics Platform"/>
            <consortium name="The Broad Institute Genome Sequencing Center for Infectious Disease"/>
            <person name="Wu L."/>
            <person name="Ma J."/>
        </authorList>
    </citation>
    <scope>NUCLEOTIDE SEQUENCE [LARGE SCALE GENOMIC DNA]</scope>
    <source>
        <strain evidence="4">CGMCC 1.13718</strain>
    </source>
</reference>
<keyword evidence="1" id="KW-0812">Transmembrane</keyword>
<feature type="transmembrane region" description="Helical" evidence="1">
    <location>
        <begin position="57"/>
        <end position="82"/>
    </location>
</feature>
<dbReference type="InterPro" id="IPR042150">
    <property type="entry name" value="MmRce1-like"/>
</dbReference>
<dbReference type="Pfam" id="PF02517">
    <property type="entry name" value="Rce1-like"/>
    <property type="match status" value="1"/>
</dbReference>
<keyword evidence="3" id="KW-0378">Hydrolase</keyword>
<feature type="transmembrane region" description="Helical" evidence="1">
    <location>
        <begin position="119"/>
        <end position="136"/>
    </location>
</feature>
<evidence type="ECO:0000256" key="1">
    <source>
        <dbReference type="SAM" id="Phobius"/>
    </source>
</evidence>
<dbReference type="RefSeq" id="WP_193194031.1">
    <property type="nucleotide sequence ID" value="NZ_JACZFR010000052.1"/>
</dbReference>
<feature type="domain" description="CAAX prenyl protease 2/Lysostaphin resistance protein A-like" evidence="2">
    <location>
        <begin position="4"/>
        <end position="99"/>
    </location>
</feature>
<dbReference type="PANTHER" id="PTHR35797:SF1">
    <property type="entry name" value="PROTEASE"/>
    <property type="match status" value="1"/>
</dbReference>
<evidence type="ECO:0000313" key="4">
    <source>
        <dbReference type="Proteomes" id="UP001596425"/>
    </source>
</evidence>
<dbReference type="GO" id="GO:0016787">
    <property type="term" value="F:hydrolase activity"/>
    <property type="evidence" value="ECO:0007669"/>
    <property type="project" value="UniProtKB-KW"/>
</dbReference>
<organism evidence="3 4">
    <name type="scientific">Microbulbifer taiwanensis</name>
    <dbReference type="NCBI Taxonomy" id="986746"/>
    <lineage>
        <taxon>Bacteria</taxon>
        <taxon>Pseudomonadati</taxon>
        <taxon>Pseudomonadota</taxon>
        <taxon>Gammaproteobacteria</taxon>
        <taxon>Cellvibrionales</taxon>
        <taxon>Microbulbiferaceae</taxon>
        <taxon>Microbulbifer</taxon>
    </lineage>
</organism>